<evidence type="ECO:0000256" key="9">
    <source>
        <dbReference type="ARBA" id="ARBA00022989"/>
    </source>
</evidence>
<keyword evidence="5" id="KW-1003">Cell membrane</keyword>
<dbReference type="AlphaFoldDB" id="A0A6J6QFF6"/>
<dbReference type="EMBL" id="CAEZXY010000042">
    <property type="protein sequence ID" value="CAB4709619.1"/>
    <property type="molecule type" value="Genomic_DNA"/>
</dbReference>
<dbReference type="GO" id="GO:0015986">
    <property type="term" value="P:proton motive force-driven ATP synthesis"/>
    <property type="evidence" value="ECO:0007669"/>
    <property type="project" value="InterPro"/>
</dbReference>
<feature type="transmembrane region" description="Helical" evidence="15">
    <location>
        <begin position="26"/>
        <end position="45"/>
    </location>
</feature>
<keyword evidence="4" id="KW-0813">Transport</keyword>
<keyword evidence="7 15" id="KW-0812">Transmembrane</keyword>
<dbReference type="CDD" id="cd06503">
    <property type="entry name" value="ATP-synt_Fo_b"/>
    <property type="match status" value="1"/>
</dbReference>
<keyword evidence="12" id="KW-0066">ATP synthesis</keyword>
<keyword evidence="10" id="KW-0406">Ion transport</keyword>
<dbReference type="InterPro" id="IPR002146">
    <property type="entry name" value="ATP_synth_b/b'su_bac/chlpt"/>
</dbReference>
<comment type="similarity">
    <text evidence="3">Belongs to the ATPase B chain family.</text>
</comment>
<dbReference type="NCBIfam" id="TIGR01144">
    <property type="entry name" value="ATP_synt_b"/>
    <property type="match status" value="1"/>
</dbReference>
<organism evidence="17">
    <name type="scientific">freshwater metagenome</name>
    <dbReference type="NCBI Taxonomy" id="449393"/>
    <lineage>
        <taxon>unclassified sequences</taxon>
        <taxon>metagenomes</taxon>
        <taxon>ecological metagenomes</taxon>
    </lineage>
</organism>
<dbReference type="EMBL" id="CAEZTY010000162">
    <property type="protein sequence ID" value="CAB4603494.1"/>
    <property type="molecule type" value="Genomic_DNA"/>
</dbReference>
<gene>
    <name evidence="16" type="ORF">UFOPK1762_02089</name>
    <name evidence="17" type="ORF">UFOPK2624_01031</name>
</gene>
<evidence type="ECO:0000256" key="6">
    <source>
        <dbReference type="ARBA" id="ARBA00022547"/>
    </source>
</evidence>
<comment type="function">
    <text evidence="13">F(1)F(0) ATP synthase produces ATP from ADP in the presence of a proton or sodium gradient. F-type ATPases consist of two structural domains, F(1) containing the extramembraneous catalytic core and F(0) containing the membrane proton channel, linked together by a central stalk and a peripheral stalk. During catalysis, ATP synthesis in the catalytic domain of F(1) is coupled via a rotary mechanism of the central stalk subunits to proton translocation.</text>
</comment>
<evidence type="ECO:0000256" key="1">
    <source>
        <dbReference type="ARBA" id="ARBA00004167"/>
    </source>
</evidence>
<dbReference type="InterPro" id="IPR050059">
    <property type="entry name" value="ATP_synthase_B_chain"/>
</dbReference>
<evidence type="ECO:0000256" key="7">
    <source>
        <dbReference type="ARBA" id="ARBA00022692"/>
    </source>
</evidence>
<evidence type="ECO:0000313" key="17">
    <source>
        <dbReference type="EMBL" id="CAB4709619.1"/>
    </source>
</evidence>
<evidence type="ECO:0000256" key="15">
    <source>
        <dbReference type="SAM" id="Phobius"/>
    </source>
</evidence>
<dbReference type="InterPro" id="IPR005864">
    <property type="entry name" value="ATP_synth_F0_bsu_bac"/>
</dbReference>
<dbReference type="Pfam" id="PF00430">
    <property type="entry name" value="ATP-synt_B"/>
    <property type="match status" value="1"/>
</dbReference>
<accession>A0A6J6QFF6</accession>
<evidence type="ECO:0000256" key="2">
    <source>
        <dbReference type="ARBA" id="ARBA00004308"/>
    </source>
</evidence>
<dbReference type="GO" id="GO:0046961">
    <property type="term" value="F:proton-transporting ATPase activity, rotational mechanism"/>
    <property type="evidence" value="ECO:0007669"/>
    <property type="project" value="TreeGrafter"/>
</dbReference>
<sequence length="179" mass="19027">MNALLLFASEAHKPNSIVLPSDINEVIWGTIGFLIVFGLIVWKGGPAIKGMWNARIERIRSEIETAETARSEAEAKLAKIDSDIANADAERRRILDEARETAASLKTQIIAKAGTDASDLRARGAADVDSAKTQATSDLQAEIAVLALGAAEKVVANNLDSATQAELIENYIQKVGAGS</sequence>
<keyword evidence="14" id="KW-0175">Coiled coil</keyword>
<evidence type="ECO:0000256" key="14">
    <source>
        <dbReference type="SAM" id="Coils"/>
    </source>
</evidence>
<evidence type="ECO:0000256" key="13">
    <source>
        <dbReference type="ARBA" id="ARBA00025198"/>
    </source>
</evidence>
<protein>
    <submittedName>
        <fullName evidence="17">Unannotated protein</fullName>
    </submittedName>
</protein>
<keyword evidence="9 15" id="KW-1133">Transmembrane helix</keyword>
<dbReference type="InterPro" id="IPR028987">
    <property type="entry name" value="ATP_synth_B-like_membr_sf"/>
</dbReference>
<evidence type="ECO:0000256" key="10">
    <source>
        <dbReference type="ARBA" id="ARBA00023065"/>
    </source>
</evidence>
<evidence type="ECO:0000256" key="12">
    <source>
        <dbReference type="ARBA" id="ARBA00023310"/>
    </source>
</evidence>
<dbReference type="GO" id="GO:0012505">
    <property type="term" value="C:endomembrane system"/>
    <property type="evidence" value="ECO:0007669"/>
    <property type="project" value="UniProtKB-SubCell"/>
</dbReference>
<dbReference type="PANTHER" id="PTHR33445">
    <property type="entry name" value="ATP SYNTHASE SUBUNIT B', CHLOROPLASTIC"/>
    <property type="match status" value="1"/>
</dbReference>
<dbReference type="GO" id="GO:0045259">
    <property type="term" value="C:proton-transporting ATP synthase complex"/>
    <property type="evidence" value="ECO:0007669"/>
    <property type="project" value="UniProtKB-KW"/>
</dbReference>
<proteinExistence type="inferred from homology"/>
<name>A0A6J6QFF6_9ZZZZ</name>
<comment type="subcellular location">
    <subcellularLocation>
        <location evidence="2">Endomembrane system</location>
    </subcellularLocation>
    <subcellularLocation>
        <location evidence="1">Membrane</location>
        <topology evidence="1">Single-pass membrane protein</topology>
    </subcellularLocation>
</comment>
<keyword evidence="6" id="KW-0138">CF(0)</keyword>
<keyword evidence="11 15" id="KW-0472">Membrane</keyword>
<evidence type="ECO:0000313" key="16">
    <source>
        <dbReference type="EMBL" id="CAB4603494.1"/>
    </source>
</evidence>
<dbReference type="SUPFAM" id="SSF81573">
    <property type="entry name" value="F1F0 ATP synthase subunit B, membrane domain"/>
    <property type="match status" value="1"/>
</dbReference>
<feature type="coiled-coil region" evidence="14">
    <location>
        <begin position="56"/>
        <end position="90"/>
    </location>
</feature>
<keyword evidence="8" id="KW-0375">Hydrogen ion transport</keyword>
<evidence type="ECO:0000256" key="8">
    <source>
        <dbReference type="ARBA" id="ARBA00022781"/>
    </source>
</evidence>
<reference evidence="17" key="1">
    <citation type="submission" date="2020-05" db="EMBL/GenBank/DDBJ databases">
        <authorList>
            <person name="Chiriac C."/>
            <person name="Salcher M."/>
            <person name="Ghai R."/>
            <person name="Kavagutti S V."/>
        </authorList>
    </citation>
    <scope>NUCLEOTIDE SEQUENCE</scope>
</reference>
<dbReference type="HAMAP" id="MF_01398">
    <property type="entry name" value="ATP_synth_b_bprime"/>
    <property type="match status" value="1"/>
</dbReference>
<evidence type="ECO:0000256" key="4">
    <source>
        <dbReference type="ARBA" id="ARBA00022448"/>
    </source>
</evidence>
<evidence type="ECO:0000256" key="11">
    <source>
        <dbReference type="ARBA" id="ARBA00023136"/>
    </source>
</evidence>
<evidence type="ECO:0000256" key="5">
    <source>
        <dbReference type="ARBA" id="ARBA00022475"/>
    </source>
</evidence>
<evidence type="ECO:0000256" key="3">
    <source>
        <dbReference type="ARBA" id="ARBA00005513"/>
    </source>
</evidence>
<dbReference type="PANTHER" id="PTHR33445:SF1">
    <property type="entry name" value="ATP SYNTHASE SUBUNIT B"/>
    <property type="match status" value="1"/>
</dbReference>